<evidence type="ECO:0000256" key="1">
    <source>
        <dbReference type="ARBA" id="ARBA00022690"/>
    </source>
</evidence>
<dbReference type="SMART" id="SM00043">
    <property type="entry name" value="CY"/>
    <property type="match status" value="1"/>
</dbReference>
<evidence type="ECO:0000256" key="3">
    <source>
        <dbReference type="SAM" id="SignalP"/>
    </source>
</evidence>
<dbReference type="CDD" id="cd00042">
    <property type="entry name" value="CY"/>
    <property type="match status" value="1"/>
</dbReference>
<dbReference type="EMBL" id="JARAOO010000014">
    <property type="protein sequence ID" value="KAJ7942618.1"/>
    <property type="molecule type" value="Genomic_DNA"/>
</dbReference>
<dbReference type="InterPro" id="IPR046350">
    <property type="entry name" value="Cystatin_sf"/>
</dbReference>
<dbReference type="GO" id="GO:0004869">
    <property type="term" value="F:cysteine-type endopeptidase inhibitor activity"/>
    <property type="evidence" value="ECO:0007669"/>
    <property type="project" value="UniProtKB-KW"/>
</dbReference>
<dbReference type="AlphaFoldDB" id="A0AAD7KMN3"/>
<feature type="signal peptide" evidence="3">
    <location>
        <begin position="1"/>
        <end position="21"/>
    </location>
</feature>
<keyword evidence="1" id="KW-0646">Protease inhibitor</keyword>
<keyword evidence="3" id="KW-0732">Signal</keyword>
<dbReference type="Gene3D" id="3.10.450.10">
    <property type="match status" value="1"/>
</dbReference>
<dbReference type="Proteomes" id="UP001163823">
    <property type="component" value="Chromosome 14"/>
</dbReference>
<feature type="domain" description="Cystatin" evidence="4">
    <location>
        <begin position="27"/>
        <end position="117"/>
    </location>
</feature>
<dbReference type="InterPro" id="IPR000010">
    <property type="entry name" value="Cystatin_dom"/>
</dbReference>
<name>A0AAD7KMN3_QUISA</name>
<comment type="caution">
    <text evidence="5">The sequence shown here is derived from an EMBL/GenBank/DDBJ whole genome shotgun (WGS) entry which is preliminary data.</text>
</comment>
<dbReference type="SUPFAM" id="SSF54403">
    <property type="entry name" value="Cystatin/monellin"/>
    <property type="match status" value="1"/>
</dbReference>
<reference evidence="5" key="1">
    <citation type="journal article" date="2023" name="Science">
        <title>Elucidation of the pathway for biosynthesis of saponin adjuvants from the soapbark tree.</title>
        <authorList>
            <person name="Reed J."/>
            <person name="Orme A."/>
            <person name="El-Demerdash A."/>
            <person name="Owen C."/>
            <person name="Martin L.B.B."/>
            <person name="Misra R.C."/>
            <person name="Kikuchi S."/>
            <person name="Rejzek M."/>
            <person name="Martin A.C."/>
            <person name="Harkess A."/>
            <person name="Leebens-Mack J."/>
            <person name="Louveau T."/>
            <person name="Stephenson M.J."/>
            <person name="Osbourn A."/>
        </authorList>
    </citation>
    <scope>NUCLEOTIDE SEQUENCE</scope>
    <source>
        <strain evidence="5">S10</strain>
    </source>
</reference>
<evidence type="ECO:0000256" key="2">
    <source>
        <dbReference type="ARBA" id="ARBA00022704"/>
    </source>
</evidence>
<protein>
    <submittedName>
        <fullName evidence="5">Cysteine proteinase inhibitor</fullName>
    </submittedName>
</protein>
<dbReference type="PANTHER" id="PTHR47364">
    <property type="entry name" value="CYSTEINE PROTEINASE INHIBITOR 5"/>
    <property type="match status" value="1"/>
</dbReference>
<evidence type="ECO:0000313" key="5">
    <source>
        <dbReference type="EMBL" id="KAJ7942618.1"/>
    </source>
</evidence>
<gene>
    <name evidence="5" type="ORF">O6P43_032263</name>
</gene>
<dbReference type="PANTHER" id="PTHR47364:SF2">
    <property type="entry name" value="CYSTEINE PROTEINASE INHIBITOR 5"/>
    <property type="match status" value="1"/>
</dbReference>
<organism evidence="5 6">
    <name type="scientific">Quillaja saponaria</name>
    <name type="common">Soap bark tree</name>
    <dbReference type="NCBI Taxonomy" id="32244"/>
    <lineage>
        <taxon>Eukaryota</taxon>
        <taxon>Viridiplantae</taxon>
        <taxon>Streptophyta</taxon>
        <taxon>Embryophyta</taxon>
        <taxon>Tracheophyta</taxon>
        <taxon>Spermatophyta</taxon>
        <taxon>Magnoliopsida</taxon>
        <taxon>eudicotyledons</taxon>
        <taxon>Gunneridae</taxon>
        <taxon>Pentapetalae</taxon>
        <taxon>rosids</taxon>
        <taxon>fabids</taxon>
        <taxon>Fabales</taxon>
        <taxon>Quillajaceae</taxon>
        <taxon>Quillaja</taxon>
    </lineage>
</organism>
<dbReference type="KEGG" id="qsa:O6P43_032263"/>
<evidence type="ECO:0000259" key="4">
    <source>
        <dbReference type="SMART" id="SM00043"/>
    </source>
</evidence>
<keyword evidence="6" id="KW-1185">Reference proteome</keyword>
<proteinExistence type="predicted"/>
<accession>A0AAD7KMN3</accession>
<sequence length="118" mass="13556">MRTDPCLFLLCLVFLPAFCFADGRRELETRSWQPIKNIKDPHVIEIAKFAITEYNKKSGQGFEFDSVVKGEKQTVSGTNYRLVVAVVTFDEKATIQYQTVVWEKLSGEKKFVSFKPIN</sequence>
<keyword evidence="2" id="KW-0789">Thiol protease inhibitor</keyword>
<dbReference type="Pfam" id="PF16845">
    <property type="entry name" value="SQAPI"/>
    <property type="match status" value="1"/>
</dbReference>
<evidence type="ECO:0000313" key="6">
    <source>
        <dbReference type="Proteomes" id="UP001163823"/>
    </source>
</evidence>
<feature type="chain" id="PRO_5042276761" evidence="3">
    <location>
        <begin position="22"/>
        <end position="118"/>
    </location>
</feature>